<sequence length="57" mass="6341">MESLVKPSEDDKSQEFMTTPQKICLLDEQGGEDDCTCEKDFDAGSSVRPEPFLAQTL</sequence>
<proteinExistence type="predicted"/>
<evidence type="ECO:0000313" key="2">
    <source>
        <dbReference type="EMBL" id="CAJ1083161.1"/>
    </source>
</evidence>
<protein>
    <submittedName>
        <fullName evidence="2">Uncharacterized protein</fullName>
    </submittedName>
</protein>
<accession>A0AAV1HDN1</accession>
<keyword evidence="3" id="KW-1185">Reference proteome</keyword>
<dbReference type="EMBL" id="OY660884">
    <property type="protein sequence ID" value="CAJ1083161.1"/>
    <property type="molecule type" value="Genomic_DNA"/>
</dbReference>
<feature type="region of interest" description="Disordered" evidence="1">
    <location>
        <begin position="1"/>
        <end position="20"/>
    </location>
</feature>
<evidence type="ECO:0000256" key="1">
    <source>
        <dbReference type="SAM" id="MobiDB-lite"/>
    </source>
</evidence>
<dbReference type="Proteomes" id="UP001178508">
    <property type="component" value="Chromosome 21"/>
</dbReference>
<gene>
    <name evidence="2" type="ORF">XNOV1_A028546</name>
</gene>
<name>A0AAV1HDN1_XYRNO</name>
<dbReference type="AlphaFoldDB" id="A0AAV1HDN1"/>
<reference evidence="2" key="1">
    <citation type="submission" date="2023-08" db="EMBL/GenBank/DDBJ databases">
        <authorList>
            <person name="Alioto T."/>
            <person name="Alioto T."/>
            <person name="Gomez Garrido J."/>
        </authorList>
    </citation>
    <scope>NUCLEOTIDE SEQUENCE</scope>
</reference>
<evidence type="ECO:0000313" key="3">
    <source>
        <dbReference type="Proteomes" id="UP001178508"/>
    </source>
</evidence>
<organism evidence="2 3">
    <name type="scientific">Xyrichtys novacula</name>
    <name type="common">Pearly razorfish</name>
    <name type="synonym">Hemipteronotus novacula</name>
    <dbReference type="NCBI Taxonomy" id="13765"/>
    <lineage>
        <taxon>Eukaryota</taxon>
        <taxon>Metazoa</taxon>
        <taxon>Chordata</taxon>
        <taxon>Craniata</taxon>
        <taxon>Vertebrata</taxon>
        <taxon>Euteleostomi</taxon>
        <taxon>Actinopterygii</taxon>
        <taxon>Neopterygii</taxon>
        <taxon>Teleostei</taxon>
        <taxon>Neoteleostei</taxon>
        <taxon>Acanthomorphata</taxon>
        <taxon>Eupercaria</taxon>
        <taxon>Labriformes</taxon>
        <taxon>Labridae</taxon>
        <taxon>Xyrichtys</taxon>
    </lineage>
</organism>